<evidence type="ECO:0000313" key="13">
    <source>
        <dbReference type="EMBL" id="OCH86988.1"/>
    </source>
</evidence>
<proteinExistence type="inferred from homology"/>
<dbReference type="SUPFAM" id="SSF48264">
    <property type="entry name" value="Cytochrome P450"/>
    <property type="match status" value="1"/>
</dbReference>
<keyword evidence="14" id="KW-1185">Reference proteome</keyword>
<name>A0A8E2ALS5_9APHY</name>
<evidence type="ECO:0000256" key="9">
    <source>
        <dbReference type="ARBA" id="ARBA00023004"/>
    </source>
</evidence>
<evidence type="ECO:0000256" key="6">
    <source>
        <dbReference type="ARBA" id="ARBA00022723"/>
    </source>
</evidence>
<dbReference type="GO" id="GO:0016705">
    <property type="term" value="F:oxidoreductase activity, acting on paired donors, with incorporation or reduction of molecular oxygen"/>
    <property type="evidence" value="ECO:0007669"/>
    <property type="project" value="InterPro"/>
</dbReference>
<dbReference type="AlphaFoldDB" id="A0A8E2ALS5"/>
<comment type="cofactor">
    <cofactor evidence="1">
        <name>heme</name>
        <dbReference type="ChEBI" id="CHEBI:30413"/>
    </cofactor>
</comment>
<evidence type="ECO:0000256" key="4">
    <source>
        <dbReference type="ARBA" id="ARBA00022617"/>
    </source>
</evidence>
<dbReference type="EMBL" id="KV722503">
    <property type="protein sequence ID" value="OCH86988.1"/>
    <property type="molecule type" value="Genomic_DNA"/>
</dbReference>
<keyword evidence="10" id="KW-0503">Monooxygenase</keyword>
<evidence type="ECO:0000256" key="11">
    <source>
        <dbReference type="ARBA" id="ARBA00023136"/>
    </source>
</evidence>
<dbReference type="InterPro" id="IPR001128">
    <property type="entry name" value="Cyt_P450"/>
</dbReference>
<keyword evidence="5 12" id="KW-0812">Transmembrane</keyword>
<dbReference type="InterPro" id="IPR050364">
    <property type="entry name" value="Cytochrome_P450_fung"/>
</dbReference>
<evidence type="ECO:0000256" key="3">
    <source>
        <dbReference type="ARBA" id="ARBA00010617"/>
    </source>
</evidence>
<dbReference type="InterPro" id="IPR036396">
    <property type="entry name" value="Cyt_P450_sf"/>
</dbReference>
<evidence type="ECO:0000256" key="12">
    <source>
        <dbReference type="SAM" id="Phobius"/>
    </source>
</evidence>
<evidence type="ECO:0000256" key="2">
    <source>
        <dbReference type="ARBA" id="ARBA00004370"/>
    </source>
</evidence>
<keyword evidence="8" id="KW-0560">Oxidoreductase</keyword>
<dbReference type="GO" id="GO:0016020">
    <property type="term" value="C:membrane"/>
    <property type="evidence" value="ECO:0007669"/>
    <property type="project" value="UniProtKB-SubCell"/>
</dbReference>
<keyword evidence="4" id="KW-0349">Heme</keyword>
<keyword evidence="9" id="KW-0408">Iron</keyword>
<feature type="transmembrane region" description="Helical" evidence="12">
    <location>
        <begin position="76"/>
        <end position="98"/>
    </location>
</feature>
<comment type="subcellular location">
    <subcellularLocation>
        <location evidence="2">Membrane</location>
    </subcellularLocation>
</comment>
<accession>A0A8E2ALS5</accession>
<dbReference type="OrthoDB" id="2789670at2759"/>
<keyword evidence="6" id="KW-0479">Metal-binding</keyword>
<dbReference type="Pfam" id="PF00067">
    <property type="entry name" value="p450"/>
    <property type="match status" value="1"/>
</dbReference>
<gene>
    <name evidence="13" type="ORF">OBBRIDRAFT_806374</name>
</gene>
<evidence type="ECO:0000313" key="14">
    <source>
        <dbReference type="Proteomes" id="UP000250043"/>
    </source>
</evidence>
<keyword evidence="7 12" id="KW-1133">Transmembrane helix</keyword>
<sequence>MRERNIGELQITAPTLNFSRRSFTAVSWLHMIITFLLKDKPHSQVMLLSEATVGHWDLIGVLLVANFNIMDALRSYVVTMFWTVQFALAPLALAVIVLRLSRFTKASKGLSLPDGPTGWPVVGNILEIIQHEAPRGLVMFHGLGHRVLVLNSLQAINDLFDKRGHIYSHRPISVVGGELMRLNESMLFLPYGEEWRMHRKLAHAALSSTQVKQYHNMQEDIAVLLCKSLLNNPENFFPLVRMSAARIIMAVTYGITASQAQTEYIKIGDRFLKYAARATALGNYICDFLPFLKHSPSWVPFRRDARKGKELYEAFTIKPFEHVKCDMESGTGLPSLMHYWLSSPANIPDLERRLLWVGSALTGATVLSFIMAMAFNPDKQKRGQAEIDAVIGDGRLPTLQDRQVLPYVNAIVLETMRWQPASPMGKWPPSYIWTAR</sequence>
<feature type="transmembrane region" description="Helical" evidence="12">
    <location>
        <begin position="354"/>
        <end position="375"/>
    </location>
</feature>
<dbReference type="GO" id="GO:0004497">
    <property type="term" value="F:monooxygenase activity"/>
    <property type="evidence" value="ECO:0007669"/>
    <property type="project" value="UniProtKB-KW"/>
</dbReference>
<evidence type="ECO:0000256" key="10">
    <source>
        <dbReference type="ARBA" id="ARBA00023033"/>
    </source>
</evidence>
<evidence type="ECO:0000256" key="8">
    <source>
        <dbReference type="ARBA" id="ARBA00023002"/>
    </source>
</evidence>
<comment type="similarity">
    <text evidence="3">Belongs to the cytochrome P450 family.</text>
</comment>
<dbReference type="GO" id="GO:0005506">
    <property type="term" value="F:iron ion binding"/>
    <property type="evidence" value="ECO:0007669"/>
    <property type="project" value="InterPro"/>
</dbReference>
<dbReference type="GO" id="GO:0020037">
    <property type="term" value="F:heme binding"/>
    <property type="evidence" value="ECO:0007669"/>
    <property type="project" value="InterPro"/>
</dbReference>
<evidence type="ECO:0000256" key="5">
    <source>
        <dbReference type="ARBA" id="ARBA00022692"/>
    </source>
</evidence>
<dbReference type="Proteomes" id="UP000250043">
    <property type="component" value="Unassembled WGS sequence"/>
</dbReference>
<protein>
    <submittedName>
        <fullName evidence="13">Cytochrome P450</fullName>
    </submittedName>
</protein>
<evidence type="ECO:0000256" key="7">
    <source>
        <dbReference type="ARBA" id="ARBA00022989"/>
    </source>
</evidence>
<reference evidence="13 14" key="1">
    <citation type="submission" date="2016-07" db="EMBL/GenBank/DDBJ databases">
        <title>Draft genome of the white-rot fungus Obba rivulosa 3A-2.</title>
        <authorList>
            <consortium name="DOE Joint Genome Institute"/>
            <person name="Miettinen O."/>
            <person name="Riley R."/>
            <person name="Acob R."/>
            <person name="Barry K."/>
            <person name="Cullen D."/>
            <person name="De Vries R."/>
            <person name="Hainaut M."/>
            <person name="Hatakka A."/>
            <person name="Henrissat B."/>
            <person name="Hilden K."/>
            <person name="Kuo R."/>
            <person name="Labutti K."/>
            <person name="Lipzen A."/>
            <person name="Makela M.R."/>
            <person name="Sandor L."/>
            <person name="Spatafora J.W."/>
            <person name="Grigoriev I.V."/>
            <person name="Hibbett D.S."/>
        </authorList>
    </citation>
    <scope>NUCLEOTIDE SEQUENCE [LARGE SCALE GENOMIC DNA]</scope>
    <source>
        <strain evidence="13 14">3A-2</strain>
    </source>
</reference>
<organism evidence="13 14">
    <name type="scientific">Obba rivulosa</name>
    <dbReference type="NCBI Taxonomy" id="1052685"/>
    <lineage>
        <taxon>Eukaryota</taxon>
        <taxon>Fungi</taxon>
        <taxon>Dikarya</taxon>
        <taxon>Basidiomycota</taxon>
        <taxon>Agaricomycotina</taxon>
        <taxon>Agaricomycetes</taxon>
        <taxon>Polyporales</taxon>
        <taxon>Gelatoporiaceae</taxon>
        <taxon>Obba</taxon>
    </lineage>
</organism>
<dbReference type="PANTHER" id="PTHR46300">
    <property type="entry name" value="P450, PUTATIVE (EUROFUNG)-RELATED-RELATED"/>
    <property type="match status" value="1"/>
</dbReference>
<evidence type="ECO:0000256" key="1">
    <source>
        <dbReference type="ARBA" id="ARBA00001971"/>
    </source>
</evidence>
<dbReference type="Gene3D" id="1.10.630.10">
    <property type="entry name" value="Cytochrome P450"/>
    <property type="match status" value="1"/>
</dbReference>
<keyword evidence="11 12" id="KW-0472">Membrane</keyword>
<dbReference type="PANTHER" id="PTHR46300:SF2">
    <property type="entry name" value="CYTOCHROME P450 MONOOXYGENASE ALNH-RELATED"/>
    <property type="match status" value="1"/>
</dbReference>